<keyword evidence="4" id="KW-1003">Cell membrane</keyword>
<keyword evidence="9" id="KW-0915">Sodium</keyword>
<comment type="caution">
    <text evidence="13">The sequence shown here is derived from an EMBL/GenBank/DDBJ whole genome shotgun (WGS) entry which is preliminary data.</text>
</comment>
<evidence type="ECO:0000256" key="8">
    <source>
        <dbReference type="ARBA" id="ARBA00023136"/>
    </source>
</evidence>
<feature type="transmembrane region" description="Helical" evidence="12">
    <location>
        <begin position="384"/>
        <end position="406"/>
    </location>
</feature>
<keyword evidence="7 12" id="KW-1133">Transmembrane helix</keyword>
<evidence type="ECO:0000313" key="14">
    <source>
        <dbReference type="Proteomes" id="UP001205560"/>
    </source>
</evidence>
<feature type="region of interest" description="Disordered" evidence="11">
    <location>
        <begin position="356"/>
        <end position="376"/>
    </location>
</feature>
<evidence type="ECO:0000256" key="10">
    <source>
        <dbReference type="RuleBase" id="RU362091"/>
    </source>
</evidence>
<proteinExistence type="inferred from homology"/>
<feature type="transmembrane region" description="Helical" evidence="12">
    <location>
        <begin position="418"/>
        <end position="439"/>
    </location>
</feature>
<dbReference type="RefSeq" id="WP_258846346.1">
    <property type="nucleotide sequence ID" value="NZ_JANUGX010000018.1"/>
</dbReference>
<keyword evidence="6" id="KW-0769">Symport</keyword>
<feature type="transmembrane region" description="Helical" evidence="12">
    <location>
        <begin position="113"/>
        <end position="133"/>
    </location>
</feature>
<dbReference type="InterPro" id="IPR001734">
    <property type="entry name" value="Na/solute_symporter"/>
</dbReference>
<keyword evidence="14" id="KW-1185">Reference proteome</keyword>
<dbReference type="PROSITE" id="PS00457">
    <property type="entry name" value="NA_SOLUT_SYMP_2"/>
    <property type="match status" value="1"/>
</dbReference>
<feature type="transmembrane region" description="Helical" evidence="12">
    <location>
        <begin position="46"/>
        <end position="65"/>
    </location>
</feature>
<keyword evidence="5 12" id="KW-0812">Transmembrane</keyword>
<feature type="transmembrane region" description="Helical" evidence="12">
    <location>
        <begin position="649"/>
        <end position="669"/>
    </location>
</feature>
<dbReference type="InterPro" id="IPR019899">
    <property type="entry name" value="Na/solute_symporter_VC_2705"/>
</dbReference>
<evidence type="ECO:0000256" key="6">
    <source>
        <dbReference type="ARBA" id="ARBA00022847"/>
    </source>
</evidence>
<dbReference type="CDD" id="cd11480">
    <property type="entry name" value="SLC5sbd_u4"/>
    <property type="match status" value="1"/>
</dbReference>
<evidence type="ECO:0000256" key="1">
    <source>
        <dbReference type="ARBA" id="ARBA00004141"/>
    </source>
</evidence>
<reference evidence="13 14" key="1">
    <citation type="submission" date="2022-08" db="EMBL/GenBank/DDBJ databases">
        <title>Reclassification of Massilia species as members of the genera Telluria, Duganella, Pseudoduganella, Mokoshia gen. nov. and Zemynaea gen. nov. using orthogonal and non-orthogonal genome-based approaches.</title>
        <authorList>
            <person name="Bowman J.P."/>
        </authorList>
    </citation>
    <scope>NUCLEOTIDE SEQUENCE [LARGE SCALE GENOMIC DNA]</scope>
    <source>
        <strain evidence="13 14">LMG 28164</strain>
    </source>
</reference>
<gene>
    <name evidence="13" type="ORF">NX782_15325</name>
</gene>
<feature type="transmembrane region" description="Helical" evidence="12">
    <location>
        <begin position="166"/>
        <end position="187"/>
    </location>
</feature>
<keyword evidence="9" id="KW-0406">Ion transport</keyword>
<evidence type="ECO:0000256" key="2">
    <source>
        <dbReference type="ARBA" id="ARBA00006434"/>
    </source>
</evidence>
<evidence type="ECO:0000256" key="7">
    <source>
        <dbReference type="ARBA" id="ARBA00022989"/>
    </source>
</evidence>
<dbReference type="PROSITE" id="PS50283">
    <property type="entry name" value="NA_SOLUT_SYMP_3"/>
    <property type="match status" value="1"/>
</dbReference>
<feature type="transmembrane region" description="Helical" evidence="12">
    <location>
        <begin position="199"/>
        <end position="221"/>
    </location>
</feature>
<keyword evidence="8 12" id="KW-0472">Membrane</keyword>
<evidence type="ECO:0000256" key="11">
    <source>
        <dbReference type="SAM" id="MobiDB-lite"/>
    </source>
</evidence>
<evidence type="ECO:0000256" key="5">
    <source>
        <dbReference type="ARBA" id="ARBA00022692"/>
    </source>
</evidence>
<evidence type="ECO:0000256" key="9">
    <source>
        <dbReference type="ARBA" id="ARBA00023201"/>
    </source>
</evidence>
<dbReference type="PANTHER" id="PTHR48086:SF5">
    <property type="entry name" value="NA(+):SOLUTE SYMPORTER (SSF FAMILY)"/>
    <property type="match status" value="1"/>
</dbReference>
<dbReference type="Proteomes" id="UP001205560">
    <property type="component" value="Unassembled WGS sequence"/>
</dbReference>
<keyword evidence="3" id="KW-0813">Transport</keyword>
<feature type="transmembrane region" description="Helical" evidence="12">
    <location>
        <begin position="16"/>
        <end position="34"/>
    </location>
</feature>
<organism evidence="13 14">
    <name type="scientific">Massilia norwichensis</name>
    <dbReference type="NCBI Taxonomy" id="1442366"/>
    <lineage>
        <taxon>Bacteria</taxon>
        <taxon>Pseudomonadati</taxon>
        <taxon>Pseudomonadota</taxon>
        <taxon>Betaproteobacteria</taxon>
        <taxon>Burkholderiales</taxon>
        <taxon>Oxalobacteraceae</taxon>
        <taxon>Telluria group</taxon>
        <taxon>Massilia</taxon>
    </lineage>
</organism>
<evidence type="ECO:0000256" key="3">
    <source>
        <dbReference type="ARBA" id="ARBA00022448"/>
    </source>
</evidence>
<evidence type="ECO:0000313" key="13">
    <source>
        <dbReference type="EMBL" id="MCS0590565.1"/>
    </source>
</evidence>
<feature type="transmembrane region" description="Helical" evidence="12">
    <location>
        <begin position="557"/>
        <end position="574"/>
    </location>
</feature>
<dbReference type="Gene3D" id="1.20.1730.10">
    <property type="entry name" value="Sodium/glucose cotransporter"/>
    <property type="match status" value="1"/>
</dbReference>
<dbReference type="PANTHER" id="PTHR48086">
    <property type="entry name" value="SODIUM/PROLINE SYMPORTER-RELATED"/>
    <property type="match status" value="1"/>
</dbReference>
<evidence type="ECO:0000256" key="4">
    <source>
        <dbReference type="ARBA" id="ARBA00022475"/>
    </source>
</evidence>
<name>A0ABT2A9T5_9BURK</name>
<feature type="transmembrane region" description="Helical" evidence="12">
    <location>
        <begin position="612"/>
        <end position="629"/>
    </location>
</feature>
<dbReference type="Pfam" id="PF00474">
    <property type="entry name" value="SSF"/>
    <property type="match status" value="2"/>
</dbReference>
<dbReference type="NCBIfam" id="TIGR03648">
    <property type="entry name" value="Na_symport_lg"/>
    <property type="match status" value="1"/>
</dbReference>
<dbReference type="InterPro" id="IPR018212">
    <property type="entry name" value="Na/solute_symporter_CS"/>
</dbReference>
<keyword evidence="9" id="KW-0739">Sodium transport</keyword>
<comment type="subcellular location">
    <subcellularLocation>
        <location evidence="1">Membrane</location>
        <topology evidence="1">Multi-pass membrane protein</topology>
    </subcellularLocation>
</comment>
<feature type="transmembrane region" description="Helical" evidence="12">
    <location>
        <begin position="580"/>
        <end position="605"/>
    </location>
</feature>
<accession>A0ABT2A9T5</accession>
<dbReference type="EMBL" id="JANUGX010000018">
    <property type="protein sequence ID" value="MCS0590565.1"/>
    <property type="molecule type" value="Genomic_DNA"/>
</dbReference>
<evidence type="ECO:0000256" key="12">
    <source>
        <dbReference type="SAM" id="Phobius"/>
    </source>
</evidence>
<sequence>MNKTRNRSYFHRLSRYYLWFTACLGLFLVALTILENEGMPRQWIGHLYMFATIVLYAIIGVVARTSNVSEYYVAGRRVPALFNGMATAADWISAASFISLAGTLYLHGFDALAYVMGWTGGYCLVALLIAPYLRKFAQYTVPDFLAARYGGSEGAGGGDRGNVVRALAVSATIVVSFTYVVAQIYAVGLIASRFTGVDFSVGIFLGLASILVCSFLGGMRAITWTQVAQYIIILVAFSIPTIWLSMKFAGNPVPQVAYGSVLPKLAQREAQLAYDPREREVRARFQARADEYSARLAALPQSWEAGRTEAQRRLDGARARNASLGEVRNAERELMAYPRTADEAARAWTEQRAANLARAQPPEPHAEPFPGATREESDQRRNNFLALVFCLMFGTAALPHILMRAYTTPSVHETRVSVFWTLFFILLIYLTMPALAVLAKYDIYTSLVGTGYDKLPTWVSYWANVDKANPLISIADINGDGIVQLAEIAIDGDVLTLATPEIGGLPYVISGLVAAGGLAAALSTADGLLLAISNALSHDIWFKIVDPHASTQKRVTISKLLLLAVAFIAAYVASQKPADILSLVGAAFSLAGSTLFPALVAGVFWKRANRQGAIAGMLAGFLVCVYYMLHTNPILGGSAESAWFHIAPISAGVFGVPAGLAVLAVVSLLTPAPSRESVGLVEHIRAPDEI</sequence>
<feature type="transmembrane region" description="Helical" evidence="12">
    <location>
        <begin position="85"/>
        <end position="106"/>
    </location>
</feature>
<dbReference type="InterPro" id="IPR050277">
    <property type="entry name" value="Sodium:Solute_Symporter"/>
</dbReference>
<dbReference type="InterPro" id="IPR038377">
    <property type="entry name" value="Na/Glc_symporter_sf"/>
</dbReference>
<comment type="similarity">
    <text evidence="2 10">Belongs to the sodium:solute symporter (SSF) (TC 2.A.21) family.</text>
</comment>
<protein>
    <submittedName>
        <fullName evidence="13">Cation acetate symporter</fullName>
    </submittedName>
</protein>